<comment type="subcellular location">
    <subcellularLocation>
        <location evidence="1">Cell projection</location>
        <location evidence="1">Cilium</location>
        <location evidence="1">Flagellum</location>
    </subcellularLocation>
    <subcellularLocation>
        <location evidence="2">Cytoplasm</location>
        <location evidence="2">Cytoskeleton</location>
    </subcellularLocation>
</comment>
<evidence type="ECO:0000256" key="14">
    <source>
        <dbReference type="SAM" id="MobiDB-lite"/>
    </source>
</evidence>
<keyword evidence="15" id="KW-0812">Transmembrane</keyword>
<dbReference type="PANTHER" id="PTHR31543">
    <property type="entry name" value="DYNEIN REGULATORY COMPLEX SUBUNIT 4"/>
    <property type="match status" value="1"/>
</dbReference>
<evidence type="ECO:0000256" key="12">
    <source>
        <dbReference type="ARBA" id="ARBA00031568"/>
    </source>
</evidence>
<reference evidence="17" key="1">
    <citation type="submission" date="2025-08" db="UniProtKB">
        <authorList>
            <consortium name="Ensembl"/>
        </authorList>
    </citation>
    <scope>IDENTIFICATION</scope>
</reference>
<evidence type="ECO:0000256" key="15">
    <source>
        <dbReference type="SAM" id="Phobius"/>
    </source>
</evidence>
<dbReference type="InterPro" id="IPR039308">
    <property type="entry name" value="GAS8"/>
</dbReference>
<dbReference type="InParanoid" id="A0A3Q3G6I9"/>
<dbReference type="GO" id="GO:0031267">
    <property type="term" value="F:small GTPase binding"/>
    <property type="evidence" value="ECO:0007669"/>
    <property type="project" value="InterPro"/>
</dbReference>
<proteinExistence type="inferred from homology"/>
<keyword evidence="6" id="KW-0493">Microtubule</keyword>
<keyword evidence="8 13" id="KW-0175">Coiled coil</keyword>
<evidence type="ECO:0000256" key="6">
    <source>
        <dbReference type="ARBA" id="ARBA00022701"/>
    </source>
</evidence>
<feature type="compositionally biased region" description="Basic residues" evidence="14">
    <location>
        <begin position="1"/>
        <end position="14"/>
    </location>
</feature>
<keyword evidence="18" id="KW-1185">Reference proteome</keyword>
<evidence type="ECO:0000256" key="2">
    <source>
        <dbReference type="ARBA" id="ARBA00004245"/>
    </source>
</evidence>
<feature type="domain" description="Growth arrest-specific protein 8" evidence="16">
    <location>
        <begin position="323"/>
        <end position="415"/>
    </location>
</feature>
<dbReference type="GO" id="GO:0008017">
    <property type="term" value="F:microtubule binding"/>
    <property type="evidence" value="ECO:0007669"/>
    <property type="project" value="InterPro"/>
</dbReference>
<evidence type="ECO:0000256" key="4">
    <source>
        <dbReference type="ARBA" id="ARBA00021301"/>
    </source>
</evidence>
<dbReference type="Pfam" id="PF13851">
    <property type="entry name" value="GAS"/>
    <property type="match status" value="1"/>
</dbReference>
<dbReference type="AlphaFoldDB" id="A0A3Q3G6I9"/>
<feature type="transmembrane region" description="Helical" evidence="15">
    <location>
        <begin position="297"/>
        <end position="315"/>
    </location>
</feature>
<dbReference type="GeneTree" id="ENSGT00390000009477"/>
<keyword evidence="15" id="KW-1133">Transmembrane helix</keyword>
<evidence type="ECO:0000256" key="3">
    <source>
        <dbReference type="ARBA" id="ARBA00009859"/>
    </source>
</evidence>
<dbReference type="GO" id="GO:0005874">
    <property type="term" value="C:microtubule"/>
    <property type="evidence" value="ECO:0007669"/>
    <property type="project" value="UniProtKB-KW"/>
</dbReference>
<dbReference type="GO" id="GO:0005794">
    <property type="term" value="C:Golgi apparatus"/>
    <property type="evidence" value="ECO:0007669"/>
    <property type="project" value="TreeGrafter"/>
</dbReference>
<evidence type="ECO:0000256" key="9">
    <source>
        <dbReference type="ARBA" id="ARBA00023069"/>
    </source>
</evidence>
<evidence type="ECO:0000313" key="17">
    <source>
        <dbReference type="Ensembl" id="ENSLBEP00000028482.1"/>
    </source>
</evidence>
<dbReference type="Ensembl" id="ENSLBET00000029823.1">
    <property type="protein sequence ID" value="ENSLBEP00000028482.1"/>
    <property type="gene ID" value="ENSLBEG00000021535.1"/>
</dbReference>
<evidence type="ECO:0000313" key="18">
    <source>
        <dbReference type="Proteomes" id="UP000261660"/>
    </source>
</evidence>
<feature type="coiled-coil region" evidence="13">
    <location>
        <begin position="326"/>
        <end position="387"/>
    </location>
</feature>
<dbReference type="GO" id="GO:0031514">
    <property type="term" value="C:motile cilium"/>
    <property type="evidence" value="ECO:0007669"/>
    <property type="project" value="UniProtKB-SubCell"/>
</dbReference>
<evidence type="ECO:0000256" key="10">
    <source>
        <dbReference type="ARBA" id="ARBA00023212"/>
    </source>
</evidence>
<accession>A0A3Q3G6I9</accession>
<dbReference type="InterPro" id="IPR025593">
    <property type="entry name" value="GAS8_dom"/>
</dbReference>
<evidence type="ECO:0000256" key="11">
    <source>
        <dbReference type="ARBA" id="ARBA00023273"/>
    </source>
</evidence>
<dbReference type="PANTHER" id="PTHR31543:SF0">
    <property type="entry name" value="DYNEIN REGULATORY COMPLEX SUBUNIT 4"/>
    <property type="match status" value="1"/>
</dbReference>
<evidence type="ECO:0000256" key="7">
    <source>
        <dbReference type="ARBA" id="ARBA00022846"/>
    </source>
</evidence>
<feature type="region of interest" description="Disordered" evidence="14">
    <location>
        <begin position="1"/>
        <end position="31"/>
    </location>
</feature>
<keyword evidence="10" id="KW-0206">Cytoskeleton</keyword>
<comment type="similarity">
    <text evidence="3">Belongs to the DRC4 family.</text>
</comment>
<dbReference type="Proteomes" id="UP000261660">
    <property type="component" value="Unplaced"/>
</dbReference>
<evidence type="ECO:0000256" key="8">
    <source>
        <dbReference type="ARBA" id="ARBA00023054"/>
    </source>
</evidence>
<keyword evidence="7" id="KW-0282">Flagellum</keyword>
<evidence type="ECO:0000256" key="13">
    <source>
        <dbReference type="SAM" id="Coils"/>
    </source>
</evidence>
<evidence type="ECO:0000259" key="16">
    <source>
        <dbReference type="Pfam" id="PF13851"/>
    </source>
</evidence>
<keyword evidence="5" id="KW-0963">Cytoplasm</keyword>
<dbReference type="GO" id="GO:0030317">
    <property type="term" value="P:flagellated sperm motility"/>
    <property type="evidence" value="ECO:0007669"/>
    <property type="project" value="TreeGrafter"/>
</dbReference>
<protein>
    <recommendedName>
        <fullName evidence="4">Dynein regulatory complex subunit 4</fullName>
    </recommendedName>
    <alternativeName>
        <fullName evidence="12">Growth arrest-specific protein 8</fullName>
    </alternativeName>
</protein>
<sequence>QPPKKKGSSKKPPKVKTPPLIDGLTKDEMSKEQLEEHIVRLREELDREQEERNYFQLERDKIHTFGGIKERQVEVAVAEQRNSEKEIEEGARQHQVEIKVNKQKMKHLLCEHQNTISELKADALVSTDAVHADQERVEAELHEAMSDIMVDTQELDITDLVKELQLVCRPNIFSLHFYTVRYAEAKYDKNMELHLQELDNLMKKEVTEREDHWNRYSSNLAEDHREAVGKMNSLINTLVVDVTIKTEKEEMKDEIKVREKDLLHVLQDNKHLNECLSKANEEETPIKKKMVFPVKKVFFFFCCMCLYNLTCHIMLTDTEKLRLKELSDLKEDHEELKQIFSKLQMERDELYKTQYIRDVQQKGGLKDEQLENVLKGLTDVLEKTQAQIDSVLSASNVDQTALRGVMDQVEVCLNSLYCFLSDRSRLERRHIAACTDLLLHNEAKQRGVGVSIQVL</sequence>
<keyword evidence="15" id="KW-0472">Membrane</keyword>
<organism evidence="17 18">
    <name type="scientific">Labrus bergylta</name>
    <name type="common">ballan wrasse</name>
    <dbReference type="NCBI Taxonomy" id="56723"/>
    <lineage>
        <taxon>Eukaryota</taxon>
        <taxon>Metazoa</taxon>
        <taxon>Chordata</taxon>
        <taxon>Craniata</taxon>
        <taxon>Vertebrata</taxon>
        <taxon>Euteleostomi</taxon>
        <taxon>Actinopterygii</taxon>
        <taxon>Neopterygii</taxon>
        <taxon>Teleostei</taxon>
        <taxon>Neoteleostei</taxon>
        <taxon>Acanthomorphata</taxon>
        <taxon>Eupercaria</taxon>
        <taxon>Labriformes</taxon>
        <taxon>Labridae</taxon>
        <taxon>Labrus</taxon>
    </lineage>
</organism>
<dbReference type="STRING" id="56723.ENSLBEP00000028482"/>
<name>A0A3Q3G6I9_9LABR</name>
<keyword evidence="11" id="KW-0966">Cell projection</keyword>
<evidence type="ECO:0000256" key="5">
    <source>
        <dbReference type="ARBA" id="ARBA00022490"/>
    </source>
</evidence>
<keyword evidence="9" id="KW-0969">Cilium</keyword>
<reference evidence="17" key="2">
    <citation type="submission" date="2025-09" db="UniProtKB">
        <authorList>
            <consortium name="Ensembl"/>
        </authorList>
    </citation>
    <scope>IDENTIFICATION</scope>
</reference>
<evidence type="ECO:0000256" key="1">
    <source>
        <dbReference type="ARBA" id="ARBA00004230"/>
    </source>
</evidence>